<protein>
    <submittedName>
        <fullName evidence="2">Uncharacterized protein</fullName>
    </submittedName>
</protein>
<feature type="compositionally biased region" description="Basic and acidic residues" evidence="1">
    <location>
        <begin position="122"/>
        <end position="153"/>
    </location>
</feature>
<feature type="compositionally biased region" description="Low complexity" evidence="1">
    <location>
        <begin position="322"/>
        <end position="339"/>
    </location>
</feature>
<gene>
    <name evidence="2" type="ORF">RHGRI_012236</name>
</gene>
<feature type="compositionally biased region" description="Acidic residues" evidence="1">
    <location>
        <begin position="61"/>
        <end position="73"/>
    </location>
</feature>
<organism evidence="2 3">
    <name type="scientific">Rhododendron griersonianum</name>
    <dbReference type="NCBI Taxonomy" id="479676"/>
    <lineage>
        <taxon>Eukaryota</taxon>
        <taxon>Viridiplantae</taxon>
        <taxon>Streptophyta</taxon>
        <taxon>Embryophyta</taxon>
        <taxon>Tracheophyta</taxon>
        <taxon>Spermatophyta</taxon>
        <taxon>Magnoliopsida</taxon>
        <taxon>eudicotyledons</taxon>
        <taxon>Gunneridae</taxon>
        <taxon>Pentapetalae</taxon>
        <taxon>asterids</taxon>
        <taxon>Ericales</taxon>
        <taxon>Ericaceae</taxon>
        <taxon>Ericoideae</taxon>
        <taxon>Rhodoreae</taxon>
        <taxon>Rhododendron</taxon>
    </lineage>
</organism>
<feature type="compositionally biased region" description="Polar residues" evidence="1">
    <location>
        <begin position="219"/>
        <end position="236"/>
    </location>
</feature>
<feature type="compositionally biased region" description="Polar residues" evidence="1">
    <location>
        <begin position="157"/>
        <end position="192"/>
    </location>
</feature>
<dbReference type="Proteomes" id="UP000823749">
    <property type="component" value="Chromosome 4"/>
</dbReference>
<comment type="caution">
    <text evidence="2">The sequence shown here is derived from an EMBL/GenBank/DDBJ whole genome shotgun (WGS) entry which is preliminary data.</text>
</comment>
<evidence type="ECO:0000313" key="3">
    <source>
        <dbReference type="Proteomes" id="UP000823749"/>
    </source>
</evidence>
<reference evidence="2" key="1">
    <citation type="submission" date="2020-08" db="EMBL/GenBank/DDBJ databases">
        <title>Plant Genome Project.</title>
        <authorList>
            <person name="Zhang R.-G."/>
        </authorList>
    </citation>
    <scope>NUCLEOTIDE SEQUENCE</scope>
    <source>
        <strain evidence="2">WSP0</strain>
        <tissue evidence="2">Leaf</tissue>
    </source>
</reference>
<feature type="compositionally biased region" description="Basic and acidic residues" evidence="1">
    <location>
        <begin position="199"/>
        <end position="212"/>
    </location>
</feature>
<feature type="compositionally biased region" description="Basic and acidic residues" evidence="1">
    <location>
        <begin position="309"/>
        <end position="321"/>
    </location>
</feature>
<keyword evidence="3" id="KW-1185">Reference proteome</keyword>
<name>A0AAV6KQR5_9ERIC</name>
<feature type="region of interest" description="Disordered" evidence="1">
    <location>
        <begin position="43"/>
        <end position="339"/>
    </location>
</feature>
<dbReference type="AlphaFoldDB" id="A0AAV6KQR5"/>
<dbReference type="EMBL" id="JACTNZ010000004">
    <property type="protein sequence ID" value="KAG5554599.1"/>
    <property type="molecule type" value="Genomic_DNA"/>
</dbReference>
<evidence type="ECO:0000313" key="2">
    <source>
        <dbReference type="EMBL" id="KAG5554599.1"/>
    </source>
</evidence>
<sequence>MNFAASVFDSINRVLFTNIAGIEWLNMGNEMGNINVSGMKEEENNTAVEAQEDSSQHANQGDDECGEDQINEEGEGKDFHERVEGLYSDNSPEGGNPPAAKQTSDGKAKEVVGINTTLATESEPHTAEPLESKSNNQDEHSEAQMELLQEGHEGSPSYPTKANENSLGTEENQNLDETSVSDANIDQTTSQGKLLGTRITKDRHETGTKEEGENGFDNKCSQEVPTEVNLSRNGSSKPAEEAISQGTSSNTFEEVPQIQDKSLILNENKETIESKSENKDTDQAVDESNTDEVNSSQSEFVMVGSVSRNGKENVESRERTEMTPVTETVPTESPTTQCNHEQQQQQIEEKIIEAIEEKKENFMAVGIITEAREKPKLDTGIFQSAGNEAVDIAVAELRTSPRFNFDLSMKARFEESDQSALLHNNKTRTRSLSILNGATSFGNPIQDQAVSAEDKSIGVERSDSDRLRAPFLIFLVTDEEKGNAAEKLKKRDCKNKGVEESWTVTSKEVALIMGSGKRKPRPSLFTCIRRAAAIN</sequence>
<accession>A0AAV6KQR5</accession>
<evidence type="ECO:0000256" key="1">
    <source>
        <dbReference type="SAM" id="MobiDB-lite"/>
    </source>
</evidence>
<proteinExistence type="predicted"/>
<feature type="compositionally biased region" description="Basic and acidic residues" evidence="1">
    <location>
        <begin position="267"/>
        <end position="282"/>
    </location>
</feature>
<feature type="compositionally biased region" description="Basic and acidic residues" evidence="1">
    <location>
        <begin position="74"/>
        <end position="84"/>
    </location>
</feature>